<protein>
    <submittedName>
        <fullName evidence="1">Uncharacterized protein</fullName>
    </submittedName>
</protein>
<dbReference type="EMBL" id="CM055093">
    <property type="protein sequence ID" value="KAJ7566015.1"/>
    <property type="molecule type" value="Genomic_DNA"/>
</dbReference>
<evidence type="ECO:0000313" key="1">
    <source>
        <dbReference type="EMBL" id="KAJ7566015.1"/>
    </source>
</evidence>
<sequence>MDAKGGDDDSSSSIRYEIPLGYITEDVRPNGGIEKFKRAGYSNFVRKPS</sequence>
<comment type="caution">
    <text evidence="1">The sequence shown here is derived from an EMBL/GenBank/DDBJ whole genome shotgun (WGS) entry which is preliminary data.</text>
</comment>
<name>A0ACC2EHY4_DIPCM</name>
<evidence type="ECO:0000313" key="2">
    <source>
        <dbReference type="Proteomes" id="UP001162992"/>
    </source>
</evidence>
<keyword evidence="2" id="KW-1185">Reference proteome</keyword>
<accession>A0ACC2EHY4</accession>
<reference evidence="2" key="1">
    <citation type="journal article" date="2024" name="Proc. Natl. Acad. Sci. U.S.A.">
        <title>Extraordinary preservation of gene collinearity over three hundred million years revealed in homosporous lycophytes.</title>
        <authorList>
            <person name="Li C."/>
            <person name="Wickell D."/>
            <person name="Kuo L.Y."/>
            <person name="Chen X."/>
            <person name="Nie B."/>
            <person name="Liao X."/>
            <person name="Peng D."/>
            <person name="Ji J."/>
            <person name="Jenkins J."/>
            <person name="Williams M."/>
            <person name="Shu S."/>
            <person name="Plott C."/>
            <person name="Barry K."/>
            <person name="Rajasekar S."/>
            <person name="Grimwood J."/>
            <person name="Han X."/>
            <person name="Sun S."/>
            <person name="Hou Z."/>
            <person name="He W."/>
            <person name="Dai G."/>
            <person name="Sun C."/>
            <person name="Schmutz J."/>
            <person name="Leebens-Mack J.H."/>
            <person name="Li F.W."/>
            <person name="Wang L."/>
        </authorList>
    </citation>
    <scope>NUCLEOTIDE SEQUENCE [LARGE SCALE GENOMIC DNA]</scope>
    <source>
        <strain evidence="2">cv. PW_Plant_1</strain>
    </source>
</reference>
<organism evidence="1 2">
    <name type="scientific">Diphasiastrum complanatum</name>
    <name type="common">Issler's clubmoss</name>
    <name type="synonym">Lycopodium complanatum</name>
    <dbReference type="NCBI Taxonomy" id="34168"/>
    <lineage>
        <taxon>Eukaryota</taxon>
        <taxon>Viridiplantae</taxon>
        <taxon>Streptophyta</taxon>
        <taxon>Embryophyta</taxon>
        <taxon>Tracheophyta</taxon>
        <taxon>Lycopodiopsida</taxon>
        <taxon>Lycopodiales</taxon>
        <taxon>Lycopodiaceae</taxon>
        <taxon>Lycopodioideae</taxon>
        <taxon>Diphasiastrum</taxon>
    </lineage>
</organism>
<gene>
    <name evidence="1" type="ORF">O6H91_02G084800</name>
</gene>
<dbReference type="Proteomes" id="UP001162992">
    <property type="component" value="Chromosome 2"/>
</dbReference>
<proteinExistence type="predicted"/>